<sequence length="118" mass="13680">MELRHPGISVVVERDEMDGDPSSRENHLFQSRYHGMVKQKGFIFDGEGNYFNKEWDLTEGRDKEFCWYHVEIPKGNQRLSQSAQYLIDSLCPPLKLQDILSLGDSHLGLQQELLKDLS</sequence>
<dbReference type="PANTHER" id="PTHR47468">
    <property type="entry name" value="OS08G0130000 PROTEIN"/>
    <property type="match status" value="1"/>
</dbReference>
<proteinExistence type="predicted"/>
<dbReference type="AlphaFoldDB" id="A0AAV3PET1"/>
<organism evidence="1 2">
    <name type="scientific">Lithospermum erythrorhizon</name>
    <name type="common">Purple gromwell</name>
    <name type="synonym">Lithospermum officinale var. erythrorhizon</name>
    <dbReference type="NCBI Taxonomy" id="34254"/>
    <lineage>
        <taxon>Eukaryota</taxon>
        <taxon>Viridiplantae</taxon>
        <taxon>Streptophyta</taxon>
        <taxon>Embryophyta</taxon>
        <taxon>Tracheophyta</taxon>
        <taxon>Spermatophyta</taxon>
        <taxon>Magnoliopsida</taxon>
        <taxon>eudicotyledons</taxon>
        <taxon>Gunneridae</taxon>
        <taxon>Pentapetalae</taxon>
        <taxon>asterids</taxon>
        <taxon>lamiids</taxon>
        <taxon>Boraginales</taxon>
        <taxon>Boraginaceae</taxon>
        <taxon>Boraginoideae</taxon>
        <taxon>Lithospermeae</taxon>
        <taxon>Lithospermum</taxon>
    </lineage>
</organism>
<comment type="caution">
    <text evidence="1">The sequence shown here is derived from an EMBL/GenBank/DDBJ whole genome shotgun (WGS) entry which is preliminary data.</text>
</comment>
<dbReference type="Proteomes" id="UP001454036">
    <property type="component" value="Unassembled WGS sequence"/>
</dbReference>
<accession>A0AAV3PET1</accession>
<gene>
    <name evidence="1" type="ORF">LIER_43071</name>
</gene>
<name>A0AAV3PET1_LITER</name>
<keyword evidence="2" id="KW-1185">Reference proteome</keyword>
<reference evidence="1 2" key="1">
    <citation type="submission" date="2024-01" db="EMBL/GenBank/DDBJ databases">
        <title>The complete chloroplast genome sequence of Lithospermum erythrorhizon: insights into the phylogenetic relationship among Boraginaceae species and the maternal lineages of purple gromwells.</title>
        <authorList>
            <person name="Okada T."/>
            <person name="Watanabe K."/>
        </authorList>
    </citation>
    <scope>NUCLEOTIDE SEQUENCE [LARGE SCALE GENOMIC DNA]</scope>
</reference>
<dbReference type="PANTHER" id="PTHR47468:SF1">
    <property type="entry name" value="OS08G0130000 PROTEIN"/>
    <property type="match status" value="1"/>
</dbReference>
<dbReference type="EMBL" id="BAABME010032505">
    <property type="protein sequence ID" value="GAA0149738.1"/>
    <property type="molecule type" value="Genomic_DNA"/>
</dbReference>
<evidence type="ECO:0000313" key="1">
    <source>
        <dbReference type="EMBL" id="GAA0149738.1"/>
    </source>
</evidence>
<evidence type="ECO:0000313" key="2">
    <source>
        <dbReference type="Proteomes" id="UP001454036"/>
    </source>
</evidence>
<protein>
    <submittedName>
        <fullName evidence="1">Uncharacterized protein</fullName>
    </submittedName>
</protein>